<evidence type="ECO:0000313" key="7">
    <source>
        <dbReference type="EMBL" id="EPS65204.1"/>
    </source>
</evidence>
<evidence type="ECO:0000256" key="3">
    <source>
        <dbReference type="ARBA" id="ARBA00023004"/>
    </source>
</evidence>
<dbReference type="InterPro" id="IPR050295">
    <property type="entry name" value="Plant_2OG-oxidoreductases"/>
</dbReference>
<keyword evidence="4" id="KW-0560">Oxidoreductase</keyword>
<keyword evidence="3 4" id="KW-0408">Iron</keyword>
<dbReference type="GO" id="GO:0016706">
    <property type="term" value="F:2-oxoglutarate-dependent dioxygenase activity"/>
    <property type="evidence" value="ECO:0007669"/>
    <property type="project" value="UniProtKB-ARBA"/>
</dbReference>
<feature type="non-terminal residue" evidence="7">
    <location>
        <position position="280"/>
    </location>
</feature>
<dbReference type="PANTHER" id="PTHR47991">
    <property type="entry name" value="OXOGLUTARATE/IRON-DEPENDENT DIOXYGENASE"/>
    <property type="match status" value="1"/>
</dbReference>
<keyword evidence="8" id="KW-1185">Reference proteome</keyword>
<keyword evidence="2 4" id="KW-0479">Metal-binding</keyword>
<dbReference type="InterPro" id="IPR044861">
    <property type="entry name" value="IPNS-like_FE2OG_OXY"/>
</dbReference>
<feature type="non-terminal residue" evidence="7">
    <location>
        <position position="1"/>
    </location>
</feature>
<dbReference type="FunFam" id="2.60.120.330:FF:000079">
    <property type="entry name" value="Protein SRG1"/>
    <property type="match status" value="1"/>
</dbReference>
<protein>
    <recommendedName>
        <fullName evidence="6">Fe2OG dioxygenase domain-containing protein</fullName>
    </recommendedName>
</protein>
<evidence type="ECO:0000256" key="4">
    <source>
        <dbReference type="RuleBase" id="RU003682"/>
    </source>
</evidence>
<evidence type="ECO:0000256" key="1">
    <source>
        <dbReference type="ARBA" id="ARBA00008056"/>
    </source>
</evidence>
<accession>S8CE10</accession>
<organism evidence="7 8">
    <name type="scientific">Genlisea aurea</name>
    <dbReference type="NCBI Taxonomy" id="192259"/>
    <lineage>
        <taxon>Eukaryota</taxon>
        <taxon>Viridiplantae</taxon>
        <taxon>Streptophyta</taxon>
        <taxon>Embryophyta</taxon>
        <taxon>Tracheophyta</taxon>
        <taxon>Spermatophyta</taxon>
        <taxon>Magnoliopsida</taxon>
        <taxon>eudicotyledons</taxon>
        <taxon>Gunneridae</taxon>
        <taxon>Pentapetalae</taxon>
        <taxon>asterids</taxon>
        <taxon>lamiids</taxon>
        <taxon>Lamiales</taxon>
        <taxon>Lentibulariaceae</taxon>
        <taxon>Genlisea</taxon>
    </lineage>
</organism>
<feature type="domain" description="Fe2OG dioxygenase" evidence="6">
    <location>
        <begin position="210"/>
        <end position="280"/>
    </location>
</feature>
<evidence type="ECO:0000313" key="8">
    <source>
        <dbReference type="Proteomes" id="UP000015453"/>
    </source>
</evidence>
<dbReference type="GO" id="GO:0009805">
    <property type="term" value="P:coumarin biosynthetic process"/>
    <property type="evidence" value="ECO:0007669"/>
    <property type="project" value="UniProtKB-ARBA"/>
</dbReference>
<evidence type="ECO:0000259" key="6">
    <source>
        <dbReference type="PROSITE" id="PS51471"/>
    </source>
</evidence>
<evidence type="ECO:0000256" key="2">
    <source>
        <dbReference type="ARBA" id="ARBA00022723"/>
    </source>
</evidence>
<dbReference type="Proteomes" id="UP000015453">
    <property type="component" value="Unassembled WGS sequence"/>
</dbReference>
<sequence>PTSLDFCNKKMSLLVPNVQELAKTKPTAVPPRYVRSDLPPPASSSSSSSIDDASVPIIDFQKLSDPNHADSELRLLHEACREWGFFQVTNHGVESGVVEKMKEEVEKFFHLPIDEKMRYSQKAGDVEGYGQAFVVSEDQKLDWADMFFALSLPENLRKPHLIPSLPSDFRYAVDSYSAEMKILGNKVVEAMERSLKLKKHGEMTDVFRDGTLSVRMNYYPPCPQPELVTGLTPHSDASGLTILLQVNDTPGLHVSKDGHWIPVFPLKNAFVVNIGDTLEV</sequence>
<feature type="region of interest" description="Disordered" evidence="5">
    <location>
        <begin position="25"/>
        <end position="51"/>
    </location>
</feature>
<dbReference type="Pfam" id="PF03171">
    <property type="entry name" value="2OG-FeII_Oxy"/>
    <property type="match status" value="1"/>
</dbReference>
<dbReference type="GO" id="GO:0046872">
    <property type="term" value="F:metal ion binding"/>
    <property type="evidence" value="ECO:0007669"/>
    <property type="project" value="UniProtKB-KW"/>
</dbReference>
<dbReference type="PROSITE" id="PS51471">
    <property type="entry name" value="FE2OG_OXY"/>
    <property type="match status" value="1"/>
</dbReference>
<comment type="similarity">
    <text evidence="1 4">Belongs to the iron/ascorbate-dependent oxidoreductase family.</text>
</comment>
<name>S8CE10_9LAMI</name>
<dbReference type="InterPro" id="IPR005123">
    <property type="entry name" value="Oxoglu/Fe-dep_dioxygenase_dom"/>
</dbReference>
<dbReference type="InterPro" id="IPR026992">
    <property type="entry name" value="DIOX_N"/>
</dbReference>
<dbReference type="AlphaFoldDB" id="S8CE10"/>
<reference evidence="7 8" key="1">
    <citation type="journal article" date="2013" name="BMC Genomics">
        <title>The miniature genome of a carnivorous plant Genlisea aurea contains a low number of genes and short non-coding sequences.</title>
        <authorList>
            <person name="Leushkin E.V."/>
            <person name="Sutormin R.A."/>
            <person name="Nabieva E.R."/>
            <person name="Penin A.A."/>
            <person name="Kondrashov A.S."/>
            <person name="Logacheva M.D."/>
        </authorList>
    </citation>
    <scope>NUCLEOTIDE SEQUENCE [LARGE SCALE GENOMIC DNA]</scope>
</reference>
<dbReference type="InterPro" id="IPR027443">
    <property type="entry name" value="IPNS-like_sf"/>
</dbReference>
<dbReference type="GO" id="GO:0002238">
    <property type="term" value="P:response to molecule of fungal origin"/>
    <property type="evidence" value="ECO:0007669"/>
    <property type="project" value="UniProtKB-ARBA"/>
</dbReference>
<gene>
    <name evidence="7" type="ORF">M569_09574</name>
</gene>
<dbReference type="Gene3D" id="2.60.120.330">
    <property type="entry name" value="B-lactam Antibiotic, Isopenicillin N Synthase, Chain"/>
    <property type="match status" value="1"/>
</dbReference>
<dbReference type="SUPFAM" id="SSF51197">
    <property type="entry name" value="Clavaminate synthase-like"/>
    <property type="match status" value="1"/>
</dbReference>
<evidence type="ECO:0000256" key="5">
    <source>
        <dbReference type="SAM" id="MobiDB-lite"/>
    </source>
</evidence>
<proteinExistence type="inferred from homology"/>
<dbReference type="EMBL" id="AUSU01004365">
    <property type="protein sequence ID" value="EPS65204.1"/>
    <property type="molecule type" value="Genomic_DNA"/>
</dbReference>
<dbReference type="Pfam" id="PF14226">
    <property type="entry name" value="DIOX_N"/>
    <property type="match status" value="1"/>
</dbReference>
<dbReference type="OrthoDB" id="288590at2759"/>
<comment type="caution">
    <text evidence="7">The sequence shown here is derived from an EMBL/GenBank/DDBJ whole genome shotgun (WGS) entry which is preliminary data.</text>
</comment>